<comment type="caution">
    <text evidence="3">The sequence shown here is derived from an EMBL/GenBank/DDBJ whole genome shotgun (WGS) entry which is preliminary data.</text>
</comment>
<sequence length="272" mass="29535">MAEEKTFRYGFIILGFFLVMTGMFIMSMEKPQYYITFCVLGVLLVVVGITWSMCQCYPKITFIPVDLEAERFLDQKPMVLPQKDAWYCSAPCYPFACSLIAPCPNQEATSTYEKSLPSYEQIQRQMVSSAPLPPTAQPRPRSCSQSAVQAKAEIHRELGGAGEPLQGLAPRLETAAGSCPARPAPGDAPLASLLEEMDTPSLEGSVPGSPTPHSRTLPSAPPSGRTPSSCPAGGEHPESPRKGPGKEDDLYYGLQEEPDALLKDSDSVFEPE</sequence>
<evidence type="ECO:0000256" key="1">
    <source>
        <dbReference type="SAM" id="MobiDB-lite"/>
    </source>
</evidence>
<dbReference type="GO" id="GO:0016323">
    <property type="term" value="C:basolateral plasma membrane"/>
    <property type="evidence" value="ECO:0007669"/>
    <property type="project" value="TreeGrafter"/>
</dbReference>
<feature type="transmembrane region" description="Helical" evidence="2">
    <location>
        <begin position="6"/>
        <end position="26"/>
    </location>
</feature>
<feature type="non-terminal residue" evidence="3">
    <location>
        <position position="272"/>
    </location>
</feature>
<evidence type="ECO:0000313" key="4">
    <source>
        <dbReference type="Proteomes" id="UP000517678"/>
    </source>
</evidence>
<feature type="region of interest" description="Disordered" evidence="1">
    <location>
        <begin position="199"/>
        <end position="272"/>
    </location>
</feature>
<keyword evidence="2" id="KW-1133">Transmembrane helix</keyword>
<keyword evidence="2" id="KW-0812">Transmembrane</keyword>
<evidence type="ECO:0000256" key="2">
    <source>
        <dbReference type="SAM" id="Phobius"/>
    </source>
</evidence>
<dbReference type="EMBL" id="VZTF01002616">
    <property type="protein sequence ID" value="NXB02776.1"/>
    <property type="molecule type" value="Genomic_DNA"/>
</dbReference>
<dbReference type="Proteomes" id="UP000517678">
    <property type="component" value="Unassembled WGS sequence"/>
</dbReference>
<keyword evidence="4" id="KW-1185">Reference proteome</keyword>
<organism evidence="3 4">
    <name type="scientific">Cnemophilus loriae</name>
    <name type="common">Loria's bird-of-paradise</name>
    <dbReference type="NCBI Taxonomy" id="254448"/>
    <lineage>
        <taxon>Eukaryota</taxon>
        <taxon>Metazoa</taxon>
        <taxon>Chordata</taxon>
        <taxon>Craniata</taxon>
        <taxon>Vertebrata</taxon>
        <taxon>Euteleostomi</taxon>
        <taxon>Archelosauria</taxon>
        <taxon>Archosauria</taxon>
        <taxon>Dinosauria</taxon>
        <taxon>Saurischia</taxon>
        <taxon>Theropoda</taxon>
        <taxon>Coelurosauria</taxon>
        <taxon>Aves</taxon>
        <taxon>Neognathae</taxon>
        <taxon>Neoaves</taxon>
        <taxon>Telluraves</taxon>
        <taxon>Australaves</taxon>
        <taxon>Passeriformes</taxon>
        <taxon>Corvoidea</taxon>
        <taxon>Corvidae</taxon>
        <taxon>Cnemophilus</taxon>
    </lineage>
</organism>
<feature type="region of interest" description="Disordered" evidence="1">
    <location>
        <begin position="128"/>
        <end position="151"/>
    </location>
</feature>
<gene>
    <name evidence="3" type="primary">Bsnd</name>
    <name evidence="3" type="ORF">CNELOR_R07844</name>
</gene>
<reference evidence="3 4" key="1">
    <citation type="submission" date="2019-09" db="EMBL/GenBank/DDBJ databases">
        <title>Bird 10,000 Genomes (B10K) Project - Family phase.</title>
        <authorList>
            <person name="Zhang G."/>
        </authorList>
    </citation>
    <scope>NUCLEOTIDE SEQUENCE [LARGE SCALE GENOMIC DNA]</scope>
    <source>
        <strain evidence="3">B10K-DU-029-38</strain>
        <tissue evidence="3">Muscle</tissue>
    </source>
</reference>
<proteinExistence type="predicted"/>
<dbReference type="AlphaFoldDB" id="A0A7K8AJ32"/>
<accession>A0A7K8AJ32</accession>
<dbReference type="PANTHER" id="PTHR28399:SF1">
    <property type="entry name" value="BARTTIN"/>
    <property type="match status" value="1"/>
</dbReference>
<evidence type="ECO:0000313" key="3">
    <source>
        <dbReference type="EMBL" id="NXB02776.1"/>
    </source>
</evidence>
<dbReference type="PANTHER" id="PTHR28399">
    <property type="entry name" value="BARTTIN"/>
    <property type="match status" value="1"/>
</dbReference>
<keyword evidence="2" id="KW-0472">Membrane</keyword>
<dbReference type="InterPro" id="IPR029181">
    <property type="entry name" value="Barttin"/>
</dbReference>
<dbReference type="GO" id="GO:0006821">
    <property type="term" value="P:chloride transport"/>
    <property type="evidence" value="ECO:0007669"/>
    <property type="project" value="InterPro"/>
</dbReference>
<feature type="non-terminal residue" evidence="3">
    <location>
        <position position="1"/>
    </location>
</feature>
<name>A0A7K8AJ32_9CORV</name>
<dbReference type="Pfam" id="PF15462">
    <property type="entry name" value="Barttin"/>
    <property type="match status" value="1"/>
</dbReference>
<protein>
    <submittedName>
        <fullName evidence="3">BSND protein</fullName>
    </submittedName>
</protein>
<dbReference type="GO" id="GO:0017081">
    <property type="term" value="F:chloride channel regulator activity"/>
    <property type="evidence" value="ECO:0007669"/>
    <property type="project" value="TreeGrafter"/>
</dbReference>
<feature type="transmembrane region" description="Helical" evidence="2">
    <location>
        <begin position="33"/>
        <end position="53"/>
    </location>
</feature>
<feature type="compositionally biased region" description="Basic and acidic residues" evidence="1">
    <location>
        <begin position="235"/>
        <end position="249"/>
    </location>
</feature>